<organism evidence="2">
    <name type="scientific">Cupriavidus necator</name>
    <name type="common">Alcaligenes eutrophus</name>
    <name type="synonym">Ralstonia eutropha</name>
    <dbReference type="NCBI Taxonomy" id="106590"/>
    <lineage>
        <taxon>Bacteria</taxon>
        <taxon>Pseudomonadati</taxon>
        <taxon>Pseudomonadota</taxon>
        <taxon>Betaproteobacteria</taxon>
        <taxon>Burkholderiales</taxon>
        <taxon>Burkholderiaceae</taxon>
        <taxon>Cupriavidus</taxon>
    </lineage>
</organism>
<name>A0A1K0IPA1_CUPNE</name>
<sequence length="71" mass="7676">MGKPAITDADLRRAHRAMRIATPFDAMSDLLRTALAAAARAMASRDQQRAARRPAGGIPDLKRRAAGDFDD</sequence>
<dbReference type="EMBL" id="FMSH01000475">
    <property type="protein sequence ID" value="SCU94454.1"/>
    <property type="molecule type" value="Genomic_DNA"/>
</dbReference>
<protein>
    <submittedName>
        <fullName evidence="2">Uncharacterized protein</fullName>
    </submittedName>
</protein>
<gene>
    <name evidence="2" type="ORF">CNECB9_5260049</name>
</gene>
<dbReference type="AlphaFoldDB" id="A0A1K0IPA1"/>
<accession>A0A1K0IPA1</accession>
<dbReference type="RefSeq" id="WP_340529485.1">
    <property type="nucleotide sequence ID" value="NZ_FMSH01000475.1"/>
</dbReference>
<evidence type="ECO:0000256" key="1">
    <source>
        <dbReference type="SAM" id="MobiDB-lite"/>
    </source>
</evidence>
<feature type="compositionally biased region" description="Basic and acidic residues" evidence="1">
    <location>
        <begin position="60"/>
        <end position="71"/>
    </location>
</feature>
<evidence type="ECO:0000313" key="2">
    <source>
        <dbReference type="EMBL" id="SCU94454.1"/>
    </source>
</evidence>
<reference evidence="2" key="1">
    <citation type="submission" date="2016-09" db="EMBL/GenBank/DDBJ databases">
        <authorList>
            <person name="Capua I."/>
            <person name="De Benedictis P."/>
            <person name="Joannis T."/>
            <person name="Lombin L.H."/>
            <person name="Cattoli G."/>
        </authorList>
    </citation>
    <scope>NUCLEOTIDE SEQUENCE</scope>
    <source>
        <strain evidence="2">B9</strain>
    </source>
</reference>
<proteinExistence type="predicted"/>
<feature type="region of interest" description="Disordered" evidence="1">
    <location>
        <begin position="43"/>
        <end position="71"/>
    </location>
</feature>